<organism evidence="1 2">
    <name type="scientific">Lichenifustis flavocetrariae</name>
    <dbReference type="NCBI Taxonomy" id="2949735"/>
    <lineage>
        <taxon>Bacteria</taxon>
        <taxon>Pseudomonadati</taxon>
        <taxon>Pseudomonadota</taxon>
        <taxon>Alphaproteobacteria</taxon>
        <taxon>Hyphomicrobiales</taxon>
        <taxon>Lichenihabitantaceae</taxon>
        <taxon>Lichenifustis</taxon>
    </lineage>
</organism>
<keyword evidence="2" id="KW-1185">Reference proteome</keyword>
<gene>
    <name evidence="1" type="ORF">M8523_32520</name>
</gene>
<sequence length="87" mass="9517">MKMRRIGDSHTQSESRYNPIGKDAVELTFLSFGAGQQRSSGFDLEFGWTDVEALLSAFASQGHSEAIRIKNARVLATAVEALVQNSN</sequence>
<dbReference type="Proteomes" id="UP001165667">
    <property type="component" value="Unassembled WGS sequence"/>
</dbReference>
<accession>A0AA42CRM7</accession>
<dbReference type="RefSeq" id="WP_282589010.1">
    <property type="nucleotide sequence ID" value="NZ_JAMOIM010000057.1"/>
</dbReference>
<evidence type="ECO:0000313" key="2">
    <source>
        <dbReference type="Proteomes" id="UP001165667"/>
    </source>
</evidence>
<proteinExistence type="predicted"/>
<dbReference type="AlphaFoldDB" id="A0AA42CRM7"/>
<evidence type="ECO:0000313" key="1">
    <source>
        <dbReference type="EMBL" id="MCW6512635.1"/>
    </source>
</evidence>
<comment type="caution">
    <text evidence="1">The sequence shown here is derived from an EMBL/GenBank/DDBJ whole genome shotgun (WGS) entry which is preliminary data.</text>
</comment>
<name>A0AA42CRM7_9HYPH</name>
<reference evidence="1" key="1">
    <citation type="submission" date="2022-05" db="EMBL/GenBank/DDBJ databases">
        <authorList>
            <person name="Pankratov T."/>
        </authorList>
    </citation>
    <scope>NUCLEOTIDE SEQUENCE</scope>
    <source>
        <strain evidence="1">BP6-180914</strain>
    </source>
</reference>
<protein>
    <submittedName>
        <fullName evidence="1">Uncharacterized protein</fullName>
    </submittedName>
</protein>
<dbReference type="EMBL" id="JAMOIM010000057">
    <property type="protein sequence ID" value="MCW6512635.1"/>
    <property type="molecule type" value="Genomic_DNA"/>
</dbReference>